<dbReference type="SUPFAM" id="SSF48317">
    <property type="entry name" value="Acid phosphatase/Vanadium-dependent haloperoxidase"/>
    <property type="match status" value="1"/>
</dbReference>
<dbReference type="PhylomeDB" id="E2C5Y4"/>
<feature type="transmembrane region" description="Helical" evidence="1">
    <location>
        <begin position="73"/>
        <end position="93"/>
    </location>
</feature>
<reference evidence="3 4" key="1">
    <citation type="journal article" date="2010" name="Science">
        <title>Genomic comparison of the ants Camponotus floridanus and Harpegnathos saltator.</title>
        <authorList>
            <person name="Bonasio R."/>
            <person name="Zhang G."/>
            <person name="Ye C."/>
            <person name="Mutti N.S."/>
            <person name="Fang X."/>
            <person name="Qin N."/>
            <person name="Donahue G."/>
            <person name="Yang P."/>
            <person name="Li Q."/>
            <person name="Li C."/>
            <person name="Zhang P."/>
            <person name="Huang Z."/>
            <person name="Berger S.L."/>
            <person name="Reinberg D."/>
            <person name="Wang J."/>
            <person name="Liebig J."/>
        </authorList>
    </citation>
    <scope>NUCLEOTIDE SEQUENCE [LARGE SCALE GENOMIC DNA]</scope>
    <source>
        <strain evidence="3 4">R22 G/1</strain>
    </source>
</reference>
<feature type="domain" description="Phosphatidic acid phosphatase type 2/haloperoxidase" evidence="2">
    <location>
        <begin position="74"/>
        <end position="184"/>
    </location>
</feature>
<dbReference type="InterPro" id="IPR036938">
    <property type="entry name" value="PAP2/HPO_sf"/>
</dbReference>
<dbReference type="PANTHER" id="PTHR14969">
    <property type="entry name" value="SPHINGOSINE-1-PHOSPHATE PHOSPHOHYDROLASE"/>
    <property type="match status" value="1"/>
</dbReference>
<dbReference type="OrthoDB" id="10266771at2759"/>
<dbReference type="OMA" id="YCQYSLV"/>
<gene>
    <name evidence="3" type="ORF">EAI_13423</name>
</gene>
<dbReference type="GO" id="GO:0042392">
    <property type="term" value="F:sphingosine-1-phosphate phosphatase activity"/>
    <property type="evidence" value="ECO:0007669"/>
    <property type="project" value="TreeGrafter"/>
</dbReference>
<dbReference type="SMART" id="SM00014">
    <property type="entry name" value="acidPPc"/>
    <property type="match status" value="1"/>
</dbReference>
<keyword evidence="1" id="KW-0812">Transmembrane</keyword>
<keyword evidence="1" id="KW-0472">Membrane</keyword>
<dbReference type="KEGG" id="hst:105190370"/>
<dbReference type="Gene3D" id="1.20.144.10">
    <property type="entry name" value="Phosphatidic acid phosphatase type 2/haloperoxidase"/>
    <property type="match status" value="1"/>
</dbReference>
<evidence type="ECO:0000313" key="4">
    <source>
        <dbReference type="Proteomes" id="UP000008237"/>
    </source>
</evidence>
<keyword evidence="1" id="KW-1133">Transmembrane helix</keyword>
<dbReference type="CDD" id="cd03391">
    <property type="entry name" value="PAP2_containing_2_like"/>
    <property type="match status" value="1"/>
</dbReference>
<dbReference type="FunCoup" id="E2C5Y4">
    <property type="interactions" value="102"/>
</dbReference>
<dbReference type="InParanoid" id="E2C5Y4"/>
<dbReference type="PANTHER" id="PTHR14969:SF13">
    <property type="entry name" value="AT30094P"/>
    <property type="match status" value="1"/>
</dbReference>
<keyword evidence="4" id="KW-1185">Reference proteome</keyword>
<evidence type="ECO:0000256" key="1">
    <source>
        <dbReference type="SAM" id="Phobius"/>
    </source>
</evidence>
<dbReference type="Proteomes" id="UP000008237">
    <property type="component" value="Unassembled WGS sequence"/>
</dbReference>
<dbReference type="AlphaFoldDB" id="E2C5Y4"/>
<evidence type="ECO:0000313" key="3">
    <source>
        <dbReference type="EMBL" id="EFN76643.1"/>
    </source>
</evidence>
<organism evidence="4">
    <name type="scientific">Harpegnathos saltator</name>
    <name type="common">Jerdon's jumping ant</name>
    <dbReference type="NCBI Taxonomy" id="610380"/>
    <lineage>
        <taxon>Eukaryota</taxon>
        <taxon>Metazoa</taxon>
        <taxon>Ecdysozoa</taxon>
        <taxon>Arthropoda</taxon>
        <taxon>Hexapoda</taxon>
        <taxon>Insecta</taxon>
        <taxon>Pterygota</taxon>
        <taxon>Neoptera</taxon>
        <taxon>Endopterygota</taxon>
        <taxon>Hymenoptera</taxon>
        <taxon>Apocrita</taxon>
        <taxon>Aculeata</taxon>
        <taxon>Formicoidea</taxon>
        <taxon>Formicidae</taxon>
        <taxon>Ponerinae</taxon>
        <taxon>Ponerini</taxon>
        <taxon>Harpegnathos</taxon>
    </lineage>
</organism>
<accession>E2C5Y4</accession>
<evidence type="ECO:0000259" key="2">
    <source>
        <dbReference type="SMART" id="SM00014"/>
    </source>
</evidence>
<dbReference type="EMBL" id="GL452875">
    <property type="protein sequence ID" value="EFN76643.1"/>
    <property type="molecule type" value="Genomic_DNA"/>
</dbReference>
<feature type="transmembrane region" description="Helical" evidence="1">
    <location>
        <begin position="128"/>
        <end position="149"/>
    </location>
</feature>
<proteinExistence type="predicted"/>
<dbReference type="Pfam" id="PF01569">
    <property type="entry name" value="PAP2"/>
    <property type="match status" value="1"/>
</dbReference>
<dbReference type="InterPro" id="IPR000326">
    <property type="entry name" value="PAP2/HPO"/>
</dbReference>
<protein>
    <submittedName>
        <fullName evidence="3">Presqualene diphosphate phosphatase</fullName>
    </submittedName>
</protein>
<sequence>MEIQEKREVPSLLKKILAIDAYISNAFVNRVEHFLPLKQLKIHYRALEISCHGIVWLVTTLMFIWVLANKNYYQLQVNLFIGLILDIILVAVLKAITRRRRPSTNDDIFCIGPDKYSFPSGHASRATFIVYTFIYLWPVALLCVPSLLAWSFSISMSRILMRRHHILDVLAGIALGIFEGLLIGYIYLEQETCVNLVSWITDEKMSGAEYDV</sequence>
<name>E2C5Y4_HARSA</name>
<feature type="transmembrane region" description="Helical" evidence="1">
    <location>
        <begin position="169"/>
        <end position="188"/>
    </location>
</feature>
<feature type="transmembrane region" description="Helical" evidence="1">
    <location>
        <begin position="46"/>
        <end position="67"/>
    </location>
</feature>